<organism evidence="2 3">
    <name type="scientific">Corallococcus soli</name>
    <dbReference type="NCBI Taxonomy" id="2710757"/>
    <lineage>
        <taxon>Bacteria</taxon>
        <taxon>Pseudomonadati</taxon>
        <taxon>Myxococcota</taxon>
        <taxon>Myxococcia</taxon>
        <taxon>Myxococcales</taxon>
        <taxon>Cystobacterineae</taxon>
        <taxon>Myxococcaceae</taxon>
        <taxon>Corallococcus</taxon>
    </lineage>
</organism>
<comment type="caution">
    <text evidence="2">The sequence shown here is derived from an EMBL/GenBank/DDBJ whole genome shotgun (WGS) entry which is preliminary data.</text>
</comment>
<evidence type="ECO:0000313" key="3">
    <source>
        <dbReference type="Proteomes" id="UP001516472"/>
    </source>
</evidence>
<evidence type="ECO:0000256" key="1">
    <source>
        <dbReference type="SAM" id="MobiDB-lite"/>
    </source>
</evidence>
<dbReference type="Proteomes" id="UP001516472">
    <property type="component" value="Unassembled WGS sequence"/>
</dbReference>
<reference evidence="2 3" key="1">
    <citation type="submission" date="2020-02" db="EMBL/GenBank/DDBJ databases">
        <authorList>
            <person name="Babadi Z.K."/>
            <person name="Risdian C."/>
            <person name="Ebrahimipour G.H."/>
            <person name="Wink J."/>
        </authorList>
    </citation>
    <scope>NUCLEOTIDE SEQUENCE [LARGE SCALE GENOMIC DNA]</scope>
    <source>
        <strain evidence="2 3">ZKHCc1 1396</strain>
    </source>
</reference>
<feature type="region of interest" description="Disordered" evidence="1">
    <location>
        <begin position="248"/>
        <end position="273"/>
    </location>
</feature>
<name>A0ABR9PKE4_9BACT</name>
<keyword evidence="3" id="KW-1185">Reference proteome</keyword>
<proteinExistence type="predicted"/>
<dbReference type="EMBL" id="JAAIYO010000002">
    <property type="protein sequence ID" value="MBE4748372.1"/>
    <property type="molecule type" value="Genomic_DNA"/>
</dbReference>
<accession>A0ABR9PKE4</accession>
<dbReference type="RefSeq" id="WP_193347782.1">
    <property type="nucleotide sequence ID" value="NZ_JAAIYO010000002.1"/>
</dbReference>
<protein>
    <submittedName>
        <fullName evidence="2">Uncharacterized protein</fullName>
    </submittedName>
</protein>
<sequence length="273" mass="30121">MPSSSVLETIRDNSLFGLQEAVRAIQSREALEQSGQAYVVAATCHRRLAFCALLADAKPDRFAAHLCHSAHARLHFRRLVSGDHGAESRFLGATQEFSFIDALAAGQPDLATAIAQLAARGHDPAFEYEDDFLLHHFLHQLLLTVRGAGTADLPALLTRWEVVLEGGSDTYLDACRALLHRDARFFDEALQSTAYARMLHFQKLSRDSGPNDELKKTEGALFMNGLAMLRLAELQGMDTQREYPTLPSLARVPTGRPAPPPTAWMSPSPWMSE</sequence>
<evidence type="ECO:0000313" key="2">
    <source>
        <dbReference type="EMBL" id="MBE4748372.1"/>
    </source>
</evidence>
<gene>
    <name evidence="2" type="ORF">G4177_09350</name>
</gene>